<dbReference type="RefSeq" id="WP_139986172.1">
    <property type="nucleotide sequence ID" value="NZ_VENP01000008.1"/>
</dbReference>
<keyword evidence="4" id="KW-1185">Reference proteome</keyword>
<dbReference type="InterPro" id="IPR029058">
    <property type="entry name" value="AB_hydrolase_fold"/>
</dbReference>
<comment type="caution">
    <text evidence="3">The sequence shown here is derived from an EMBL/GenBank/DDBJ whole genome shotgun (WGS) entry which is preliminary data.</text>
</comment>
<dbReference type="EMBL" id="VENP01000008">
    <property type="protein sequence ID" value="TNU76339.1"/>
    <property type="molecule type" value="Genomic_DNA"/>
</dbReference>
<name>A0A5C5BE25_9MICO</name>
<dbReference type="OrthoDB" id="9798122at2"/>
<evidence type="ECO:0000256" key="1">
    <source>
        <dbReference type="SAM" id="MobiDB-lite"/>
    </source>
</evidence>
<dbReference type="Proteomes" id="UP000313849">
    <property type="component" value="Unassembled WGS sequence"/>
</dbReference>
<proteinExistence type="predicted"/>
<feature type="region of interest" description="Disordered" evidence="1">
    <location>
        <begin position="1"/>
        <end position="20"/>
    </location>
</feature>
<keyword evidence="2" id="KW-0472">Membrane</keyword>
<gene>
    <name evidence="3" type="ORF">FH969_03625</name>
</gene>
<dbReference type="AlphaFoldDB" id="A0A5C5BE25"/>
<feature type="transmembrane region" description="Helical" evidence="2">
    <location>
        <begin position="26"/>
        <end position="48"/>
    </location>
</feature>
<dbReference type="GO" id="GO:0004806">
    <property type="term" value="F:triacylglycerol lipase activity"/>
    <property type="evidence" value="ECO:0007669"/>
    <property type="project" value="InterPro"/>
</dbReference>
<feature type="compositionally biased region" description="Basic and acidic residues" evidence="1">
    <location>
        <begin position="1"/>
        <end position="16"/>
    </location>
</feature>
<dbReference type="SUPFAM" id="SSF53474">
    <property type="entry name" value="alpha/beta-Hydrolases"/>
    <property type="match status" value="1"/>
</dbReference>
<dbReference type="PIRSF" id="PIRSF029171">
    <property type="entry name" value="Esterase_LipA"/>
    <property type="match status" value="1"/>
</dbReference>
<dbReference type="InterPro" id="IPR005152">
    <property type="entry name" value="Lipase_secreted"/>
</dbReference>
<evidence type="ECO:0000313" key="4">
    <source>
        <dbReference type="Proteomes" id="UP000313849"/>
    </source>
</evidence>
<evidence type="ECO:0000256" key="2">
    <source>
        <dbReference type="SAM" id="Phobius"/>
    </source>
</evidence>
<dbReference type="PANTHER" id="PTHR34853:SF1">
    <property type="entry name" value="LIPASE 5"/>
    <property type="match status" value="1"/>
</dbReference>
<keyword evidence="2" id="KW-1133">Transmembrane helix</keyword>
<dbReference type="Gene3D" id="3.40.50.1820">
    <property type="entry name" value="alpha/beta hydrolase"/>
    <property type="match status" value="2"/>
</dbReference>
<evidence type="ECO:0000313" key="3">
    <source>
        <dbReference type="EMBL" id="TNU76339.1"/>
    </source>
</evidence>
<dbReference type="GO" id="GO:0016042">
    <property type="term" value="P:lipid catabolic process"/>
    <property type="evidence" value="ECO:0007669"/>
    <property type="project" value="InterPro"/>
</dbReference>
<accession>A0A5C5BE25</accession>
<reference evidence="3 4" key="1">
    <citation type="submission" date="2019-06" db="EMBL/GenBank/DDBJ databases">
        <title>Draft genome sequence of Miniimonas arenae KCTC 19750T isolated from sea sand.</title>
        <authorList>
            <person name="Park S.-J."/>
        </authorList>
    </citation>
    <scope>NUCLEOTIDE SEQUENCE [LARGE SCALE GENOMIC DNA]</scope>
    <source>
        <strain evidence="3 4">KCTC 19750</strain>
    </source>
</reference>
<dbReference type="PANTHER" id="PTHR34853">
    <property type="match status" value="1"/>
</dbReference>
<dbReference type="Pfam" id="PF03583">
    <property type="entry name" value="LIP"/>
    <property type="match status" value="1"/>
</dbReference>
<sequence length="411" mass="43105">MRADPGEEPARPPEPRRHGRARRWTVTALAAVLALVGALVAATALRIVGDLVERGDVQSFYAQPTDALPGAPGSIVKSETLVGVPVDARGWRIMYRSTDLNGDPVVATGVVVTPLGPAPDGGRTVVSWGHPTTGSARACAPSLFVDPYLGIEGMRVLLDRGYTVVATDYTGMGTDGPDSYLIGVTEGHNVLDAVRAAQAIPGAEASSDVVLWGHSQGGQAVLFAAELAQQYAPELDVRAVAAAAPAADLAALMRTHLDDVSGVTIGSYAFSAFAEIYADRGANLSDVLTPEAVAIQPQMNALCLLTHVEELHRIADPVVGRFVVADPTTTEPWATLLAENSAGSSAFAAPLLVLQGLDDELVRPSDTEAYVARARSLRMDVTYRTVSIATHGTIAYLGLPDLVEFLDRVGV</sequence>
<organism evidence="3 4">
    <name type="scientific">Miniimonas arenae</name>
    <dbReference type="NCBI Taxonomy" id="676201"/>
    <lineage>
        <taxon>Bacteria</taxon>
        <taxon>Bacillati</taxon>
        <taxon>Actinomycetota</taxon>
        <taxon>Actinomycetes</taxon>
        <taxon>Micrococcales</taxon>
        <taxon>Beutenbergiaceae</taxon>
        <taxon>Miniimonas</taxon>
    </lineage>
</organism>
<keyword evidence="2" id="KW-0812">Transmembrane</keyword>
<keyword evidence="3" id="KW-0378">Hydrolase</keyword>
<protein>
    <submittedName>
        <fullName evidence="3">Alpha/beta hydrolase</fullName>
    </submittedName>
</protein>